<dbReference type="PROSITE" id="PS00671">
    <property type="entry name" value="D_2_HYDROXYACID_DH_3"/>
    <property type="match status" value="1"/>
</dbReference>
<dbReference type="SUPFAM" id="SSF52283">
    <property type="entry name" value="Formate/glycerate dehydrogenase catalytic domain-like"/>
    <property type="match status" value="1"/>
</dbReference>
<dbReference type="RefSeq" id="WP_149759023.1">
    <property type="nucleotide sequence ID" value="NZ_FOMS01000027.1"/>
</dbReference>
<keyword evidence="3" id="KW-0520">NAD</keyword>
<dbReference type="InterPro" id="IPR029753">
    <property type="entry name" value="D-isomer_DH_CS"/>
</dbReference>
<dbReference type="Pfam" id="PF02826">
    <property type="entry name" value="2-Hacid_dh_C"/>
    <property type="match status" value="1"/>
</dbReference>
<dbReference type="Pfam" id="PF00389">
    <property type="entry name" value="2-Hacid_dh"/>
    <property type="match status" value="1"/>
</dbReference>
<evidence type="ECO:0000256" key="4">
    <source>
        <dbReference type="RuleBase" id="RU003719"/>
    </source>
</evidence>
<dbReference type="OrthoDB" id="7374922at2"/>
<reference evidence="7 8" key="1">
    <citation type="submission" date="2016-10" db="EMBL/GenBank/DDBJ databases">
        <authorList>
            <person name="Varghese N."/>
            <person name="Submissions S."/>
        </authorList>
    </citation>
    <scope>NUCLEOTIDE SEQUENCE [LARGE SCALE GENOMIC DNA]</scope>
    <source>
        <strain evidence="8">YIM D21,KCTC 23444,ACCC 10710</strain>
    </source>
</reference>
<dbReference type="InterPro" id="IPR006140">
    <property type="entry name" value="D-isomer_DH_NAD-bd"/>
</dbReference>
<dbReference type="SUPFAM" id="SSF51735">
    <property type="entry name" value="NAD(P)-binding Rossmann-fold domains"/>
    <property type="match status" value="1"/>
</dbReference>
<dbReference type="CDD" id="cd12175">
    <property type="entry name" value="2-Hacid_dh_11"/>
    <property type="match status" value="1"/>
</dbReference>
<dbReference type="InterPro" id="IPR050223">
    <property type="entry name" value="D-isomer_2-hydroxyacid_DH"/>
</dbReference>
<dbReference type="AlphaFoldDB" id="A0A1I2EMD7"/>
<evidence type="ECO:0000256" key="3">
    <source>
        <dbReference type="ARBA" id="ARBA00023027"/>
    </source>
</evidence>
<dbReference type="GO" id="GO:0016618">
    <property type="term" value="F:hydroxypyruvate reductase [NAD(P)H] activity"/>
    <property type="evidence" value="ECO:0007669"/>
    <property type="project" value="TreeGrafter"/>
</dbReference>
<evidence type="ECO:0000256" key="1">
    <source>
        <dbReference type="ARBA" id="ARBA00005854"/>
    </source>
</evidence>
<feature type="domain" description="D-isomer specific 2-hydroxyacid dehydrogenase catalytic" evidence="5">
    <location>
        <begin position="6"/>
        <end position="307"/>
    </location>
</feature>
<evidence type="ECO:0000313" key="7">
    <source>
        <dbReference type="EMBL" id="SFE94182.1"/>
    </source>
</evidence>
<dbReference type="InterPro" id="IPR036291">
    <property type="entry name" value="NAD(P)-bd_dom_sf"/>
</dbReference>
<dbReference type="PANTHER" id="PTHR10996:SF178">
    <property type="entry name" value="2-HYDROXYACID DEHYDROGENASE YGL185C-RELATED"/>
    <property type="match status" value="1"/>
</dbReference>
<proteinExistence type="inferred from homology"/>
<evidence type="ECO:0000259" key="6">
    <source>
        <dbReference type="Pfam" id="PF02826"/>
    </source>
</evidence>
<sequence length="318" mass="33384">MRIGPVAILEPASEKMRARVAELCPDFDLAFPKSGDPADFAEVVAEARYVVTRGLRFPEAVLAEAPKLELIHQWGTGVDGIPVAAATARGITVARSPGVNAPTVAESTLALMLATLRRLPQVHGALRGGQWEQPDLWREARDLGGCTVGLVGMGAIGAEVAKRLAGFGCEVIYTRASGPLVGSPLRFARLEDLLAEADVVSLHLPLAPATRGMIDAGAFDRMAPGAVLINTSRGGLVDEAALIAALERGQLSAAGLDVFAEEPVAPDNPLLAMDEVVTLPHVAGRTLDNFDRMVSHWAGHIRAHAEGRAIDPACLVSA</sequence>
<dbReference type="GO" id="GO:0030267">
    <property type="term" value="F:glyoxylate reductase (NADPH) activity"/>
    <property type="evidence" value="ECO:0007669"/>
    <property type="project" value="TreeGrafter"/>
</dbReference>
<accession>A0A1I2EMD7</accession>
<protein>
    <submittedName>
        <fullName evidence="7">Lactate dehydrogenase</fullName>
    </submittedName>
</protein>
<dbReference type="PANTHER" id="PTHR10996">
    <property type="entry name" value="2-HYDROXYACID DEHYDROGENASE-RELATED"/>
    <property type="match status" value="1"/>
</dbReference>
<dbReference type="EMBL" id="FOMS01000027">
    <property type="protein sequence ID" value="SFE94182.1"/>
    <property type="molecule type" value="Genomic_DNA"/>
</dbReference>
<dbReference type="InterPro" id="IPR006139">
    <property type="entry name" value="D-isomer_2_OHA_DH_cat_dom"/>
</dbReference>
<keyword evidence="2 4" id="KW-0560">Oxidoreductase</keyword>
<organism evidence="7 8">
    <name type="scientific">Roseivivax sediminis</name>
    <dbReference type="NCBI Taxonomy" id="936889"/>
    <lineage>
        <taxon>Bacteria</taxon>
        <taxon>Pseudomonadati</taxon>
        <taxon>Pseudomonadota</taxon>
        <taxon>Alphaproteobacteria</taxon>
        <taxon>Rhodobacterales</taxon>
        <taxon>Roseobacteraceae</taxon>
        <taxon>Roseivivax</taxon>
    </lineage>
</organism>
<keyword evidence="8" id="KW-1185">Reference proteome</keyword>
<comment type="similarity">
    <text evidence="1 4">Belongs to the D-isomer specific 2-hydroxyacid dehydrogenase family.</text>
</comment>
<evidence type="ECO:0000259" key="5">
    <source>
        <dbReference type="Pfam" id="PF00389"/>
    </source>
</evidence>
<name>A0A1I2EMD7_9RHOB</name>
<dbReference type="GO" id="GO:0051287">
    <property type="term" value="F:NAD binding"/>
    <property type="evidence" value="ECO:0007669"/>
    <property type="project" value="InterPro"/>
</dbReference>
<evidence type="ECO:0000313" key="8">
    <source>
        <dbReference type="Proteomes" id="UP000325289"/>
    </source>
</evidence>
<gene>
    <name evidence="7" type="ORF">SAMN04515678_12710</name>
</gene>
<feature type="domain" description="D-isomer specific 2-hydroxyacid dehydrogenase NAD-binding" evidence="6">
    <location>
        <begin position="109"/>
        <end position="283"/>
    </location>
</feature>
<dbReference type="Proteomes" id="UP000325289">
    <property type="component" value="Unassembled WGS sequence"/>
</dbReference>
<dbReference type="Gene3D" id="3.40.50.720">
    <property type="entry name" value="NAD(P)-binding Rossmann-like Domain"/>
    <property type="match status" value="2"/>
</dbReference>
<dbReference type="PROSITE" id="PS00670">
    <property type="entry name" value="D_2_HYDROXYACID_DH_2"/>
    <property type="match status" value="1"/>
</dbReference>
<dbReference type="FunFam" id="3.40.50.720:FF:000203">
    <property type="entry name" value="D-3-phosphoglycerate dehydrogenase (SerA)"/>
    <property type="match status" value="1"/>
</dbReference>
<evidence type="ECO:0000256" key="2">
    <source>
        <dbReference type="ARBA" id="ARBA00023002"/>
    </source>
</evidence>
<dbReference type="GO" id="GO:0005829">
    <property type="term" value="C:cytosol"/>
    <property type="evidence" value="ECO:0007669"/>
    <property type="project" value="TreeGrafter"/>
</dbReference>